<dbReference type="Gene3D" id="3.20.20.80">
    <property type="entry name" value="Glycosidases"/>
    <property type="match status" value="1"/>
</dbReference>
<dbReference type="AlphaFoldDB" id="A0A0Q9Y870"/>
<dbReference type="InterPro" id="IPR017853">
    <property type="entry name" value="GH"/>
</dbReference>
<dbReference type="EMBL" id="LGPB01000014">
    <property type="protein sequence ID" value="KRG17014.1"/>
    <property type="molecule type" value="Genomic_DNA"/>
</dbReference>
<proteinExistence type="predicted"/>
<evidence type="ECO:0000313" key="2">
    <source>
        <dbReference type="Proteomes" id="UP000053881"/>
    </source>
</evidence>
<evidence type="ECO:0000313" key="1">
    <source>
        <dbReference type="EMBL" id="KRG17014.1"/>
    </source>
</evidence>
<dbReference type="Proteomes" id="UP000053881">
    <property type="component" value="Unassembled WGS sequence"/>
</dbReference>
<reference evidence="1 2" key="1">
    <citation type="submission" date="2015-06" db="EMBL/GenBank/DDBJ databases">
        <title>Genome sequencing project of Bacillus galactosidilyticus PL133.</title>
        <authorList>
            <person name="Gaiero J."/>
            <person name="Nicol R."/>
            <person name="Habash M."/>
        </authorList>
    </citation>
    <scope>NUCLEOTIDE SEQUENCE [LARGE SCALE GENOMIC DNA]</scope>
    <source>
        <strain evidence="1 2">PL133</strain>
    </source>
</reference>
<organism evidence="1 2">
    <name type="scientific">Lederbergia galactosidilytica</name>
    <dbReference type="NCBI Taxonomy" id="217031"/>
    <lineage>
        <taxon>Bacteria</taxon>
        <taxon>Bacillati</taxon>
        <taxon>Bacillota</taxon>
        <taxon>Bacilli</taxon>
        <taxon>Bacillales</taxon>
        <taxon>Bacillaceae</taxon>
        <taxon>Lederbergia</taxon>
    </lineage>
</organism>
<protein>
    <submittedName>
        <fullName evidence="1">Uncharacterized protein</fullName>
    </submittedName>
</protein>
<gene>
    <name evidence="1" type="ORF">ACA29_01275</name>
</gene>
<comment type="caution">
    <text evidence="1">The sequence shown here is derived from an EMBL/GenBank/DDBJ whole genome shotgun (WGS) entry which is preliminary data.</text>
</comment>
<accession>A0A0Q9Y870</accession>
<sequence>MGNELISAEGHPQLNEMVQFARKLDCSRLYTDNTGFGELPSLDREGDYFTPTFNWHPPYNIEHAALPDTTLDYEEITRLENKPLIAHEHGQFTMYVRPFEAEKYKGIF</sequence>
<dbReference type="SUPFAM" id="SSF51445">
    <property type="entry name" value="(Trans)glycosidases"/>
    <property type="match status" value="1"/>
</dbReference>
<dbReference type="PATRIC" id="fig|217031.4.peg.451"/>
<name>A0A0Q9Y870_9BACI</name>